<feature type="transmembrane region" description="Helical" evidence="7">
    <location>
        <begin position="157"/>
        <end position="176"/>
    </location>
</feature>
<evidence type="ECO:0000256" key="3">
    <source>
        <dbReference type="ARBA" id="ARBA00022475"/>
    </source>
</evidence>
<dbReference type="GO" id="GO:0005886">
    <property type="term" value="C:plasma membrane"/>
    <property type="evidence" value="ECO:0007669"/>
    <property type="project" value="UniProtKB-SubCell"/>
</dbReference>
<dbReference type="Proteomes" id="UP000199158">
    <property type="component" value="Unassembled WGS sequence"/>
</dbReference>
<evidence type="ECO:0000256" key="7">
    <source>
        <dbReference type="RuleBase" id="RU363032"/>
    </source>
</evidence>
<dbReference type="PROSITE" id="PS50928">
    <property type="entry name" value="ABC_TM1"/>
    <property type="match status" value="1"/>
</dbReference>
<dbReference type="PANTHER" id="PTHR43227">
    <property type="entry name" value="BLL4140 PROTEIN"/>
    <property type="match status" value="1"/>
</dbReference>
<dbReference type="PANTHER" id="PTHR43227:SF8">
    <property type="entry name" value="DIACETYLCHITOBIOSE UPTAKE SYSTEM PERMEASE PROTEIN DASB"/>
    <property type="match status" value="1"/>
</dbReference>
<dbReference type="CDD" id="cd06261">
    <property type="entry name" value="TM_PBP2"/>
    <property type="match status" value="1"/>
</dbReference>
<feature type="transmembrane region" description="Helical" evidence="7">
    <location>
        <begin position="211"/>
        <end position="233"/>
    </location>
</feature>
<keyword evidence="4 7" id="KW-0812">Transmembrane</keyword>
<keyword evidence="2 7" id="KW-0813">Transport</keyword>
<evidence type="ECO:0000256" key="5">
    <source>
        <dbReference type="ARBA" id="ARBA00022989"/>
    </source>
</evidence>
<dbReference type="EMBL" id="FOCG01000001">
    <property type="protein sequence ID" value="SEM57117.1"/>
    <property type="molecule type" value="Genomic_DNA"/>
</dbReference>
<evidence type="ECO:0000256" key="2">
    <source>
        <dbReference type="ARBA" id="ARBA00022448"/>
    </source>
</evidence>
<dbReference type="STRING" id="474960.SAMN05216180_0639"/>
<evidence type="ECO:0000256" key="1">
    <source>
        <dbReference type="ARBA" id="ARBA00004651"/>
    </source>
</evidence>
<evidence type="ECO:0000256" key="6">
    <source>
        <dbReference type="ARBA" id="ARBA00023136"/>
    </source>
</evidence>
<comment type="subcellular location">
    <subcellularLocation>
        <location evidence="1 7">Cell membrane</location>
        <topology evidence="1 7">Multi-pass membrane protein</topology>
    </subcellularLocation>
</comment>
<dbReference type="Gene3D" id="1.10.3720.10">
    <property type="entry name" value="MetI-like"/>
    <property type="match status" value="1"/>
</dbReference>
<dbReference type="OrthoDB" id="367897at2"/>
<dbReference type="SUPFAM" id="SSF161098">
    <property type="entry name" value="MetI-like"/>
    <property type="match status" value="1"/>
</dbReference>
<dbReference type="Pfam" id="PF00528">
    <property type="entry name" value="BPD_transp_1"/>
    <property type="match status" value="1"/>
</dbReference>
<dbReference type="AlphaFoldDB" id="A0A1H7ZI68"/>
<keyword evidence="5 7" id="KW-1133">Transmembrane helix</keyword>
<keyword evidence="6 7" id="KW-0472">Membrane</keyword>
<keyword evidence="9" id="KW-0762">Sugar transport</keyword>
<evidence type="ECO:0000313" key="9">
    <source>
        <dbReference type="EMBL" id="SEM57117.1"/>
    </source>
</evidence>
<evidence type="ECO:0000313" key="10">
    <source>
        <dbReference type="Proteomes" id="UP000199158"/>
    </source>
</evidence>
<dbReference type="InterPro" id="IPR000515">
    <property type="entry name" value="MetI-like"/>
</dbReference>
<dbReference type="InterPro" id="IPR035906">
    <property type="entry name" value="MetI-like_sf"/>
</dbReference>
<keyword evidence="10" id="KW-1185">Reference proteome</keyword>
<protein>
    <submittedName>
        <fullName evidence="9">Multiple sugar transport system permease protein</fullName>
    </submittedName>
</protein>
<dbReference type="GO" id="GO:0055085">
    <property type="term" value="P:transmembrane transport"/>
    <property type="evidence" value="ECO:0007669"/>
    <property type="project" value="InterPro"/>
</dbReference>
<feature type="transmembrane region" description="Helical" evidence="7">
    <location>
        <begin position="107"/>
        <end position="128"/>
    </location>
</feature>
<gene>
    <name evidence="9" type="ORF">SAMN05216180_0639</name>
</gene>
<organism evidence="9 10">
    <name type="scientific">Hydrogenoanaerobacterium saccharovorans</name>
    <dbReference type="NCBI Taxonomy" id="474960"/>
    <lineage>
        <taxon>Bacteria</taxon>
        <taxon>Bacillati</taxon>
        <taxon>Bacillota</taxon>
        <taxon>Clostridia</taxon>
        <taxon>Eubacteriales</taxon>
        <taxon>Oscillospiraceae</taxon>
        <taxon>Hydrogenoanaerobacterium</taxon>
    </lineage>
</organism>
<feature type="transmembrane region" description="Helical" evidence="7">
    <location>
        <begin position="271"/>
        <end position="290"/>
    </location>
</feature>
<proteinExistence type="inferred from homology"/>
<accession>A0A1H7ZI68</accession>
<evidence type="ECO:0000256" key="4">
    <source>
        <dbReference type="ARBA" id="ARBA00022692"/>
    </source>
</evidence>
<name>A0A1H7ZI68_9FIRM</name>
<dbReference type="RefSeq" id="WP_092751554.1">
    <property type="nucleotide sequence ID" value="NZ_FOCG01000001.1"/>
</dbReference>
<reference evidence="9 10" key="1">
    <citation type="submission" date="2016-10" db="EMBL/GenBank/DDBJ databases">
        <authorList>
            <person name="de Groot N.N."/>
        </authorList>
    </citation>
    <scope>NUCLEOTIDE SEQUENCE [LARGE SCALE GENOMIC DNA]</scope>
    <source>
        <strain evidence="9 10">CGMCC 1.5070</strain>
    </source>
</reference>
<feature type="transmembrane region" description="Helical" evidence="7">
    <location>
        <begin position="75"/>
        <end position="95"/>
    </location>
</feature>
<comment type="similarity">
    <text evidence="7">Belongs to the binding-protein-dependent transport system permease family.</text>
</comment>
<sequence>MKKNKTMIVAFLTPAVLTYALVFLYPTIRTLIMSFFKVEGVTDSVTTWSFNGLGNFKTLLNTPLFLNSMGNIARIWLVGGISVMLLALLFAVILTSGIRGKSFFRSAIYLPNVVSAVAMGTMWINYVYNPDFGLFHEVFSFLGMEKTAATLWTGPEMLFWSMLIAYCFGMVGYHMLIFMSGIERIPVDFYEAATIEGANVFKRFFKITLPLLKGVIRTNIVLWTVSTVAFFVWSQLFSPVNLSVSTVTPMSYMYELVFGSSSAAITKRDSGAGAAIGVIMVLIVVAVFFATQRIVKNDDVEL</sequence>
<evidence type="ECO:0000259" key="8">
    <source>
        <dbReference type="PROSITE" id="PS50928"/>
    </source>
</evidence>
<keyword evidence="3" id="KW-1003">Cell membrane</keyword>
<feature type="transmembrane region" description="Helical" evidence="7">
    <location>
        <begin position="7"/>
        <end position="28"/>
    </location>
</feature>
<feature type="domain" description="ABC transmembrane type-1" evidence="8">
    <location>
        <begin position="69"/>
        <end position="291"/>
    </location>
</feature>
<dbReference type="InterPro" id="IPR050809">
    <property type="entry name" value="UgpAE/MalFG_permease"/>
</dbReference>